<accession>V4KRD2</accession>
<keyword evidence="2" id="KW-1185">Reference proteome</keyword>
<dbReference type="Proteomes" id="UP000030689">
    <property type="component" value="Unassembled WGS sequence"/>
</dbReference>
<sequence length="74" mass="8856">MIRKYIQAHIETDGYIKNNTRLYDNNRVKSHKLINQNNKMNGEKKKNDKCVCFGLKREDQMPKQQQMQTMPVQT</sequence>
<dbReference type="Gramene" id="ESQ29933">
    <property type="protein sequence ID" value="ESQ29933"/>
    <property type="gene ID" value="EUTSA_v10011913mg"/>
</dbReference>
<evidence type="ECO:0000313" key="2">
    <source>
        <dbReference type="Proteomes" id="UP000030689"/>
    </source>
</evidence>
<gene>
    <name evidence="1" type="ORF">EUTSA_v10011913mg</name>
</gene>
<dbReference type="EMBL" id="KI517809">
    <property type="protein sequence ID" value="ESQ29933.1"/>
    <property type="molecule type" value="Genomic_DNA"/>
</dbReference>
<organism evidence="1 2">
    <name type="scientific">Eutrema salsugineum</name>
    <name type="common">Saltwater cress</name>
    <name type="synonym">Sisymbrium salsugineum</name>
    <dbReference type="NCBI Taxonomy" id="72664"/>
    <lineage>
        <taxon>Eukaryota</taxon>
        <taxon>Viridiplantae</taxon>
        <taxon>Streptophyta</taxon>
        <taxon>Embryophyta</taxon>
        <taxon>Tracheophyta</taxon>
        <taxon>Spermatophyta</taxon>
        <taxon>Magnoliopsida</taxon>
        <taxon>eudicotyledons</taxon>
        <taxon>Gunneridae</taxon>
        <taxon>Pentapetalae</taxon>
        <taxon>rosids</taxon>
        <taxon>malvids</taxon>
        <taxon>Brassicales</taxon>
        <taxon>Brassicaceae</taxon>
        <taxon>Eutremeae</taxon>
        <taxon>Eutrema</taxon>
    </lineage>
</organism>
<dbReference type="KEGG" id="eus:EUTSA_v10011913mg"/>
<protein>
    <submittedName>
        <fullName evidence="1">Uncharacterized protein</fullName>
    </submittedName>
</protein>
<dbReference type="AlphaFoldDB" id="V4KRD2"/>
<proteinExistence type="predicted"/>
<name>V4KRD2_EUTSA</name>
<reference evidence="1 2" key="1">
    <citation type="journal article" date="2013" name="Front. Plant Sci.">
        <title>The Reference Genome of the Halophytic Plant Eutrema salsugineum.</title>
        <authorList>
            <person name="Yang R."/>
            <person name="Jarvis D.E."/>
            <person name="Chen H."/>
            <person name="Beilstein M.A."/>
            <person name="Grimwood J."/>
            <person name="Jenkins J."/>
            <person name="Shu S."/>
            <person name="Prochnik S."/>
            <person name="Xin M."/>
            <person name="Ma C."/>
            <person name="Schmutz J."/>
            <person name="Wing R.A."/>
            <person name="Mitchell-Olds T."/>
            <person name="Schumaker K.S."/>
            <person name="Wang X."/>
        </authorList>
    </citation>
    <scope>NUCLEOTIDE SEQUENCE [LARGE SCALE GENOMIC DNA]</scope>
</reference>
<evidence type="ECO:0000313" key="1">
    <source>
        <dbReference type="EMBL" id="ESQ29933.1"/>
    </source>
</evidence>